<protein>
    <submittedName>
        <fullName evidence="2">Proteasome subunit alpha</fullName>
    </submittedName>
</protein>
<evidence type="ECO:0000313" key="1">
    <source>
        <dbReference type="EMBL" id="TMP39810.1"/>
    </source>
</evidence>
<keyword evidence="3" id="KW-1185">Reference proteome</keyword>
<comment type="caution">
    <text evidence="2">The sequence shown here is derived from an EMBL/GenBank/DDBJ whole genome shotgun (WGS) entry which is preliminary data.</text>
</comment>
<dbReference type="SUPFAM" id="SSF56235">
    <property type="entry name" value="N-terminal nucleophile aminohydrolases (Ntn hydrolases)"/>
    <property type="match status" value="1"/>
</dbReference>
<proteinExistence type="predicted"/>
<dbReference type="RefSeq" id="WP_119859606.1">
    <property type="nucleotide sequence ID" value="NZ_PNCK01000097.1"/>
</dbReference>
<name>A0A5S3XUC2_9GAMM</name>
<keyword evidence="2" id="KW-0647">Proteasome</keyword>
<dbReference type="Proteomes" id="UP000305730">
    <property type="component" value="Unassembled WGS sequence"/>
</dbReference>
<evidence type="ECO:0000313" key="2">
    <source>
        <dbReference type="EMBL" id="TMP60523.1"/>
    </source>
</evidence>
<dbReference type="EMBL" id="PNCL01000024">
    <property type="protein sequence ID" value="TMP60523.1"/>
    <property type="molecule type" value="Genomic_DNA"/>
</dbReference>
<organism evidence="2 4">
    <name type="scientific">Pseudoalteromonas citrea</name>
    <dbReference type="NCBI Taxonomy" id="43655"/>
    <lineage>
        <taxon>Bacteria</taxon>
        <taxon>Pseudomonadati</taxon>
        <taxon>Pseudomonadota</taxon>
        <taxon>Gammaproteobacteria</taxon>
        <taxon>Alteromonadales</taxon>
        <taxon>Pseudoalteromonadaceae</taxon>
        <taxon>Pseudoalteromonas</taxon>
    </lineage>
</organism>
<dbReference type="OrthoDB" id="7267632at2"/>
<dbReference type="InterPro" id="IPR029055">
    <property type="entry name" value="Ntn_hydrolases_N"/>
</dbReference>
<accession>A0A5S3XUC2</accession>
<dbReference type="EMBL" id="PNCK01000097">
    <property type="protein sequence ID" value="TMP39810.1"/>
    <property type="molecule type" value="Genomic_DNA"/>
</dbReference>
<reference evidence="2" key="3">
    <citation type="submission" date="2019-09" db="EMBL/GenBank/DDBJ databases">
        <title>Co-occurence of chitin degradation, pigmentation and bioactivity in marine Pseudoalteromonas.</title>
        <authorList>
            <person name="Sonnenschein E.C."/>
            <person name="Bech P.K."/>
        </authorList>
    </citation>
    <scope>NUCLEOTIDE SEQUENCE</scope>
    <source>
        <strain evidence="2">S2231</strain>
        <strain evidence="1 3">S2233</strain>
    </source>
</reference>
<reference evidence="3 4" key="1">
    <citation type="submission" date="2017-12" db="EMBL/GenBank/DDBJ databases">
        <authorList>
            <person name="Paulsen S."/>
            <person name="Gram L.K."/>
        </authorList>
    </citation>
    <scope>NUCLEOTIDE SEQUENCE [LARGE SCALE GENOMIC DNA]</scope>
    <source>
        <strain evidence="2 4">S2231</strain>
        <strain evidence="1 3">S2233</strain>
    </source>
</reference>
<dbReference type="AlphaFoldDB" id="A0A5S3XUC2"/>
<evidence type="ECO:0000313" key="3">
    <source>
        <dbReference type="Proteomes" id="UP000305730"/>
    </source>
</evidence>
<sequence>MTTIAFHYPSQIICTDSFTTTHDCIVTSHAKKYFDVEQGRVFATGNCAEIYHLKKHWNDGEFKPITCEFFMVDKHKKIFFGEVRRGFKYLEPLEQNWAIGSGAKWAIAAMDFGKDAVEALSYACTRDKSTGGALQSFDVKGCALSKRERESV</sequence>
<gene>
    <name evidence="2" type="ORF">CWB96_06470</name>
    <name evidence="1" type="ORF">CWB97_20535</name>
</gene>
<dbReference type="GO" id="GO:0000502">
    <property type="term" value="C:proteasome complex"/>
    <property type="evidence" value="ECO:0007669"/>
    <property type="project" value="UniProtKB-KW"/>
</dbReference>
<evidence type="ECO:0000313" key="4">
    <source>
        <dbReference type="Proteomes" id="UP000307706"/>
    </source>
</evidence>
<reference evidence="4" key="2">
    <citation type="submission" date="2019-06" db="EMBL/GenBank/DDBJ databases">
        <title>Co-occurence of chitin degradation, pigmentation and bioactivity in marine Pseudoalteromonas.</title>
        <authorList>
            <person name="Sonnenschein E.C."/>
            <person name="Bech P.K."/>
        </authorList>
    </citation>
    <scope>NUCLEOTIDE SEQUENCE [LARGE SCALE GENOMIC DNA]</scope>
    <source>
        <strain evidence="4">S2231</strain>
    </source>
</reference>
<dbReference type="Proteomes" id="UP000307706">
    <property type="component" value="Unassembled WGS sequence"/>
</dbReference>